<keyword evidence="3 7" id="KW-0812">Transmembrane</keyword>
<dbReference type="PANTHER" id="PTHR30572">
    <property type="entry name" value="MEMBRANE COMPONENT OF TRANSPORTER-RELATED"/>
    <property type="match status" value="1"/>
</dbReference>
<feature type="domain" description="MacB-like periplasmic core" evidence="9">
    <location>
        <begin position="17"/>
        <end position="215"/>
    </location>
</feature>
<dbReference type="AlphaFoldDB" id="F2KRR1"/>
<evidence type="ECO:0008006" key="12">
    <source>
        <dbReference type="Google" id="ProtNLM"/>
    </source>
</evidence>
<organism evidence="10 11">
    <name type="scientific">Archaeoglobus veneficus (strain DSM 11195 / SNP6)</name>
    <dbReference type="NCBI Taxonomy" id="693661"/>
    <lineage>
        <taxon>Archaea</taxon>
        <taxon>Methanobacteriati</taxon>
        <taxon>Methanobacteriota</taxon>
        <taxon>Archaeoglobi</taxon>
        <taxon>Archaeoglobales</taxon>
        <taxon>Archaeoglobaceae</taxon>
        <taxon>Archaeoglobus</taxon>
    </lineage>
</organism>
<dbReference type="Pfam" id="PF12704">
    <property type="entry name" value="MacB_PCD"/>
    <property type="match status" value="1"/>
</dbReference>
<evidence type="ECO:0000256" key="2">
    <source>
        <dbReference type="ARBA" id="ARBA00022475"/>
    </source>
</evidence>
<evidence type="ECO:0000259" key="8">
    <source>
        <dbReference type="Pfam" id="PF02687"/>
    </source>
</evidence>
<evidence type="ECO:0000256" key="5">
    <source>
        <dbReference type="ARBA" id="ARBA00023136"/>
    </source>
</evidence>
<dbReference type="GO" id="GO:0005886">
    <property type="term" value="C:plasma membrane"/>
    <property type="evidence" value="ECO:0007669"/>
    <property type="project" value="UniProtKB-SubCell"/>
</dbReference>
<feature type="domain" description="ABC3 transporter permease C-terminal" evidence="8">
    <location>
        <begin position="249"/>
        <end position="367"/>
    </location>
</feature>
<dbReference type="InterPro" id="IPR025857">
    <property type="entry name" value="MacB_PCD"/>
</dbReference>
<evidence type="ECO:0000259" key="9">
    <source>
        <dbReference type="Pfam" id="PF12704"/>
    </source>
</evidence>
<accession>F2KRR1</accession>
<evidence type="ECO:0000256" key="6">
    <source>
        <dbReference type="ARBA" id="ARBA00038076"/>
    </source>
</evidence>
<feature type="transmembrane region" description="Helical" evidence="7">
    <location>
        <begin position="290"/>
        <end position="316"/>
    </location>
</feature>
<feature type="transmembrane region" description="Helical" evidence="7">
    <location>
        <begin position="18"/>
        <end position="38"/>
    </location>
</feature>
<evidence type="ECO:0000256" key="7">
    <source>
        <dbReference type="SAM" id="Phobius"/>
    </source>
</evidence>
<dbReference type="PANTHER" id="PTHR30572:SF4">
    <property type="entry name" value="ABC TRANSPORTER PERMEASE YTRF"/>
    <property type="match status" value="1"/>
</dbReference>
<dbReference type="RefSeq" id="WP_013684579.1">
    <property type="nucleotide sequence ID" value="NC_015320.1"/>
</dbReference>
<evidence type="ECO:0000256" key="1">
    <source>
        <dbReference type="ARBA" id="ARBA00004651"/>
    </source>
</evidence>
<dbReference type="HOGENOM" id="CLU_000604_8_0_2"/>
<feature type="transmembrane region" description="Helical" evidence="7">
    <location>
        <begin position="245"/>
        <end position="269"/>
    </location>
</feature>
<comment type="subcellular location">
    <subcellularLocation>
        <location evidence="1">Cell membrane</location>
        <topology evidence="1">Multi-pass membrane protein</topology>
    </subcellularLocation>
</comment>
<dbReference type="GO" id="GO:0022857">
    <property type="term" value="F:transmembrane transporter activity"/>
    <property type="evidence" value="ECO:0007669"/>
    <property type="project" value="TreeGrafter"/>
</dbReference>
<comment type="similarity">
    <text evidence="6">Belongs to the ABC-4 integral membrane protein family.</text>
</comment>
<keyword evidence="11" id="KW-1185">Reference proteome</keyword>
<gene>
    <name evidence="10" type="ordered locus">Arcve_1932</name>
</gene>
<keyword evidence="2" id="KW-1003">Cell membrane</keyword>
<dbReference type="InterPro" id="IPR050250">
    <property type="entry name" value="Macrolide_Exporter_MacB"/>
</dbReference>
<evidence type="ECO:0000256" key="4">
    <source>
        <dbReference type="ARBA" id="ARBA00022989"/>
    </source>
</evidence>
<reference evidence="10 11" key="1">
    <citation type="submission" date="2011-03" db="EMBL/GenBank/DDBJ databases">
        <title>The complete genome of Archaeoglobus veneficus SNP6.</title>
        <authorList>
            <consortium name="US DOE Joint Genome Institute (JGI-PGF)"/>
            <person name="Lucas S."/>
            <person name="Copeland A."/>
            <person name="Lapidus A."/>
            <person name="Bruce D."/>
            <person name="Goodwin L."/>
            <person name="Pitluck S."/>
            <person name="Kyrpides N."/>
            <person name="Mavromatis K."/>
            <person name="Pagani I."/>
            <person name="Ivanova N."/>
            <person name="Mikhailova N."/>
            <person name="Lu M."/>
            <person name="Detter J.C."/>
            <person name="Tapia R."/>
            <person name="Han C."/>
            <person name="Land M."/>
            <person name="Hauser L."/>
            <person name="Markowitz V."/>
            <person name="Cheng J.-F."/>
            <person name="Hugenholtz P."/>
            <person name="Woyke T."/>
            <person name="Wu D."/>
            <person name="Spring S."/>
            <person name="Brambilla E."/>
            <person name="Klenk H.-P."/>
            <person name="Eisen J.A."/>
        </authorList>
    </citation>
    <scope>NUCLEOTIDE SEQUENCE [LARGE SCALE GENOMIC DNA]</scope>
    <source>
        <strain>SNP6</strain>
    </source>
</reference>
<dbReference type="STRING" id="693661.Arcve_1932"/>
<proteinExistence type="inferred from homology"/>
<dbReference type="eggNOG" id="arCOG02312">
    <property type="taxonomic scope" value="Archaea"/>
</dbReference>
<dbReference type="EMBL" id="CP002588">
    <property type="protein sequence ID" value="AEA47925.1"/>
    <property type="molecule type" value="Genomic_DNA"/>
</dbReference>
<name>F2KRR1_ARCVS</name>
<protein>
    <recommendedName>
        <fullName evidence="12">ABC transporter permease</fullName>
    </recommendedName>
</protein>
<evidence type="ECO:0000313" key="11">
    <source>
        <dbReference type="Proteomes" id="UP000008136"/>
    </source>
</evidence>
<dbReference type="GeneID" id="10395064"/>
<keyword evidence="5 7" id="KW-0472">Membrane</keyword>
<feature type="transmembrane region" description="Helical" evidence="7">
    <location>
        <begin position="336"/>
        <end position="357"/>
    </location>
</feature>
<dbReference type="OrthoDB" id="11469at2157"/>
<dbReference type="InterPro" id="IPR003838">
    <property type="entry name" value="ABC3_permease_C"/>
</dbReference>
<dbReference type="KEGG" id="ave:Arcve_1932"/>
<sequence>MYFQLARRNLMRNKARSLLAIVGIIIGVMAVASIGVFGESLKATVLENFQNVANEVIITPAYSTGHFEIDEKIARKIEKMSYVKETIAVKSGWATLEVKGKSGAANVYGMDEKAVKDLFEAEDGSIKLKGYCIVGKSLAERFKLRAGSKIIVEGREYRVSAVLKEEGARFDINPNRALILSVSDFDKIFDAKYSMIIVKVRDINEIEAFKSAIEKTINSREKKVSVFELKMILEKIDETFKQVTVFLMAIAGVSLLVAGVSILNIMLMSTLERTKEIGVMRAIGAYRESILRIFLLEALILGLIGSIIGGLLSIAGGYAIDMLVLGSAKYVLTPSTAFYMLEGITFGIITALISGLYPAWKASRLEPIEALRYE</sequence>
<dbReference type="Proteomes" id="UP000008136">
    <property type="component" value="Chromosome"/>
</dbReference>
<evidence type="ECO:0000256" key="3">
    <source>
        <dbReference type="ARBA" id="ARBA00022692"/>
    </source>
</evidence>
<evidence type="ECO:0000313" key="10">
    <source>
        <dbReference type="EMBL" id="AEA47925.1"/>
    </source>
</evidence>
<dbReference type="Pfam" id="PF02687">
    <property type="entry name" value="FtsX"/>
    <property type="match status" value="1"/>
</dbReference>
<keyword evidence="4 7" id="KW-1133">Transmembrane helix</keyword>